<comment type="caution">
    <text evidence="1">The sequence shown here is derived from an EMBL/GenBank/DDBJ whole genome shotgun (WGS) entry which is preliminary data.</text>
</comment>
<keyword evidence="2" id="KW-1185">Reference proteome</keyword>
<reference evidence="1" key="1">
    <citation type="submission" date="2022-02" db="EMBL/GenBank/DDBJ databases">
        <title>Plant Genome Project.</title>
        <authorList>
            <person name="Zhang R.-G."/>
        </authorList>
    </citation>
    <scope>NUCLEOTIDE SEQUENCE</scope>
    <source>
        <strain evidence="1">AT1</strain>
    </source>
</reference>
<dbReference type="Proteomes" id="UP001062846">
    <property type="component" value="Chromosome 8"/>
</dbReference>
<proteinExistence type="predicted"/>
<sequence length="515" mass="57347">MKSLRSTRPTENLTVLNSDGELRFRENLTVLPGSKYFGFGDGEALRELGAAGLLREKLRHDGHERAPSGIAGSVPPSLTRETNIDLILQAADEIQSEDPNVSRIRRITAQAESMKGSICWGSQWPALLVQKAMVDVAREVGSDDVSHGCTGKGNDLVRFELNVVAVLAPWRECEIRGREDAIEYAKKHNVPVPVTHMKRDCPAPSHFQLDLFLAAFYGVHKAGFHGLLHMALELLFLSFLFDYKGREVDSETTPRSLHVESESGEVYGFVKRRLVKKAIRVDSFDVEAMEIAGSHGHHSKNFCCLLALNGWLSVKDYLTSLCLLVVVLVRLVNVNIAISSHAYIDPLIGLTEWHKVRRRVGWWRGEKDEHKQGLGYEGYKREDIRGELQAEFAVGAYQREDTSRFSYYGFWDSVYGLWGSDIEIRLWWVAGVGGKSSKRGVSEAKFPSSRFGFGEISSPEYAIGSHAYVDPLIGLTGLHRLIMFSSMILSSGALDDSFVSATAIDSEAIADQKKN</sequence>
<evidence type="ECO:0000313" key="1">
    <source>
        <dbReference type="EMBL" id="KAI8543291.1"/>
    </source>
</evidence>
<dbReference type="EMBL" id="CM046395">
    <property type="protein sequence ID" value="KAI8543291.1"/>
    <property type="molecule type" value="Genomic_DNA"/>
</dbReference>
<organism evidence="1 2">
    <name type="scientific">Rhododendron molle</name>
    <name type="common">Chinese azalea</name>
    <name type="synonym">Azalea mollis</name>
    <dbReference type="NCBI Taxonomy" id="49168"/>
    <lineage>
        <taxon>Eukaryota</taxon>
        <taxon>Viridiplantae</taxon>
        <taxon>Streptophyta</taxon>
        <taxon>Embryophyta</taxon>
        <taxon>Tracheophyta</taxon>
        <taxon>Spermatophyta</taxon>
        <taxon>Magnoliopsida</taxon>
        <taxon>eudicotyledons</taxon>
        <taxon>Gunneridae</taxon>
        <taxon>Pentapetalae</taxon>
        <taxon>asterids</taxon>
        <taxon>Ericales</taxon>
        <taxon>Ericaceae</taxon>
        <taxon>Ericoideae</taxon>
        <taxon>Rhodoreae</taxon>
        <taxon>Rhododendron</taxon>
    </lineage>
</organism>
<protein>
    <submittedName>
        <fullName evidence="1">Uncharacterized protein</fullName>
    </submittedName>
</protein>
<evidence type="ECO:0000313" key="2">
    <source>
        <dbReference type="Proteomes" id="UP001062846"/>
    </source>
</evidence>
<accession>A0ACC0MRV6</accession>
<gene>
    <name evidence="1" type="ORF">RHMOL_Rhmol08G0205100</name>
</gene>
<name>A0ACC0MRV6_RHOML</name>